<comment type="caution">
    <text evidence="6">The sequence shown here is derived from an EMBL/GenBank/DDBJ whole genome shotgun (WGS) entry which is preliminary data.</text>
</comment>
<dbReference type="SUPFAM" id="SSF48498">
    <property type="entry name" value="Tetracyclin repressor-like, C-terminal domain"/>
    <property type="match status" value="1"/>
</dbReference>
<dbReference type="InterPro" id="IPR036271">
    <property type="entry name" value="Tet_transcr_reg_TetR-rel_C_sf"/>
</dbReference>
<dbReference type="Pfam" id="PF00440">
    <property type="entry name" value="TetR_N"/>
    <property type="match status" value="1"/>
</dbReference>
<dbReference type="InterPro" id="IPR001647">
    <property type="entry name" value="HTH_TetR"/>
</dbReference>
<sequence>MPFTAEHKQKTRQRIVECARELFNRRGFEEVSIDEIMRRAGLTRGGFYNHFKTKEELFAEAVSAYLHFNPAERWDDIRFDPAACGVAMGRQFVEAYLSTAHLEDVEGQCPMIALPSDAARAGPRVRYAYRCLFEHMATMLASCMDGEGNDNARERSLAITALCVGGMVLARTIDDPSFADEVRRAARAMALELIGSSAD</sequence>
<dbReference type="RefSeq" id="WP_284321937.1">
    <property type="nucleotide sequence ID" value="NZ_BSOB01000037.1"/>
</dbReference>
<dbReference type="PROSITE" id="PS01081">
    <property type="entry name" value="HTH_TETR_1"/>
    <property type="match status" value="1"/>
</dbReference>
<gene>
    <name evidence="6" type="ORF">GCM10007901_31850</name>
</gene>
<evidence type="ECO:0000256" key="2">
    <source>
        <dbReference type="ARBA" id="ARBA00023125"/>
    </source>
</evidence>
<evidence type="ECO:0000313" key="6">
    <source>
        <dbReference type="EMBL" id="GLQ94234.1"/>
    </source>
</evidence>
<name>A0ABQ5XV68_9GAMM</name>
<dbReference type="Proteomes" id="UP001156670">
    <property type="component" value="Unassembled WGS sequence"/>
</dbReference>
<dbReference type="PANTHER" id="PTHR47506">
    <property type="entry name" value="TRANSCRIPTIONAL REGULATORY PROTEIN"/>
    <property type="match status" value="1"/>
</dbReference>
<dbReference type="InterPro" id="IPR009057">
    <property type="entry name" value="Homeodomain-like_sf"/>
</dbReference>
<reference evidence="7" key="1">
    <citation type="journal article" date="2019" name="Int. J. Syst. Evol. Microbiol.">
        <title>The Global Catalogue of Microorganisms (GCM) 10K type strain sequencing project: providing services to taxonomists for standard genome sequencing and annotation.</title>
        <authorList>
            <consortium name="The Broad Institute Genomics Platform"/>
            <consortium name="The Broad Institute Genome Sequencing Center for Infectious Disease"/>
            <person name="Wu L."/>
            <person name="Ma J."/>
        </authorList>
    </citation>
    <scope>NUCLEOTIDE SEQUENCE [LARGE SCALE GENOMIC DNA]</scope>
    <source>
        <strain evidence="7">NBRC 111980</strain>
    </source>
</reference>
<dbReference type="EMBL" id="BSOB01000037">
    <property type="protein sequence ID" value="GLQ94234.1"/>
    <property type="molecule type" value="Genomic_DNA"/>
</dbReference>
<protein>
    <submittedName>
        <fullName evidence="6">TetR family transcriptional regulator</fullName>
    </submittedName>
</protein>
<evidence type="ECO:0000256" key="1">
    <source>
        <dbReference type="ARBA" id="ARBA00023015"/>
    </source>
</evidence>
<evidence type="ECO:0000313" key="7">
    <source>
        <dbReference type="Proteomes" id="UP001156670"/>
    </source>
</evidence>
<evidence type="ECO:0000256" key="4">
    <source>
        <dbReference type="PROSITE-ProRule" id="PRU00335"/>
    </source>
</evidence>
<dbReference type="InterPro" id="IPR023772">
    <property type="entry name" value="DNA-bd_HTH_TetR-type_CS"/>
</dbReference>
<evidence type="ECO:0000259" key="5">
    <source>
        <dbReference type="PROSITE" id="PS50977"/>
    </source>
</evidence>
<keyword evidence="2 4" id="KW-0238">DNA-binding</keyword>
<keyword evidence="7" id="KW-1185">Reference proteome</keyword>
<organism evidence="6 7">
    <name type="scientific">Dyella acidisoli</name>
    <dbReference type="NCBI Taxonomy" id="1867834"/>
    <lineage>
        <taxon>Bacteria</taxon>
        <taxon>Pseudomonadati</taxon>
        <taxon>Pseudomonadota</taxon>
        <taxon>Gammaproteobacteria</taxon>
        <taxon>Lysobacterales</taxon>
        <taxon>Rhodanobacteraceae</taxon>
        <taxon>Dyella</taxon>
    </lineage>
</organism>
<dbReference type="Gene3D" id="1.10.10.60">
    <property type="entry name" value="Homeodomain-like"/>
    <property type="match status" value="1"/>
</dbReference>
<feature type="domain" description="HTH tetR-type" evidence="5">
    <location>
        <begin position="9"/>
        <end position="69"/>
    </location>
</feature>
<dbReference type="PRINTS" id="PR00455">
    <property type="entry name" value="HTHTETR"/>
</dbReference>
<dbReference type="Gene3D" id="1.10.357.10">
    <property type="entry name" value="Tetracycline Repressor, domain 2"/>
    <property type="match status" value="1"/>
</dbReference>
<proteinExistence type="predicted"/>
<dbReference type="SUPFAM" id="SSF46689">
    <property type="entry name" value="Homeodomain-like"/>
    <property type="match status" value="1"/>
</dbReference>
<keyword evidence="1" id="KW-0805">Transcription regulation</keyword>
<feature type="DNA-binding region" description="H-T-H motif" evidence="4">
    <location>
        <begin position="32"/>
        <end position="51"/>
    </location>
</feature>
<dbReference type="PROSITE" id="PS50977">
    <property type="entry name" value="HTH_TETR_2"/>
    <property type="match status" value="1"/>
</dbReference>
<accession>A0ABQ5XV68</accession>
<evidence type="ECO:0000256" key="3">
    <source>
        <dbReference type="ARBA" id="ARBA00023163"/>
    </source>
</evidence>
<keyword evidence="3" id="KW-0804">Transcription</keyword>
<dbReference type="PANTHER" id="PTHR47506:SF7">
    <property type="entry name" value="TRANSCRIPTIONAL REGULATORY PROTEIN"/>
    <property type="match status" value="1"/>
</dbReference>